<name>A0A6G6AT51_STRSU</name>
<dbReference type="AlphaFoldDB" id="A0A6G6AT51"/>
<gene>
    <name evidence="1" type="ORF">14ND70_0066</name>
</gene>
<sequence length="46" mass="5261">MKKLMSNPEKLEGLTFDKTLDQEIELAKEKIRVTEPSAVKTKEVTL</sequence>
<evidence type="ECO:0000313" key="1">
    <source>
        <dbReference type="EMBL" id="QID25530.1"/>
    </source>
</evidence>
<dbReference type="EMBL" id="MK211807">
    <property type="protein sequence ID" value="QID25530.1"/>
    <property type="molecule type" value="Genomic_DNA"/>
</dbReference>
<organism evidence="1">
    <name type="scientific">Streptococcus suis</name>
    <dbReference type="NCBI Taxonomy" id="1307"/>
    <lineage>
        <taxon>Bacteria</taxon>
        <taxon>Bacillati</taxon>
        <taxon>Bacillota</taxon>
        <taxon>Bacilli</taxon>
        <taxon>Lactobacillales</taxon>
        <taxon>Streptococcaceae</taxon>
        <taxon>Streptococcus</taxon>
    </lineage>
</organism>
<reference evidence="1" key="1">
    <citation type="submission" date="2018-11" db="EMBL/GenBank/DDBJ databases">
        <title>Characterization of mobile element carrying drug resistance determinants of Streptococcus suis from China.</title>
        <authorList>
            <person name="Zheng H."/>
        </authorList>
    </citation>
    <scope>NUCLEOTIDE SEQUENCE</scope>
</reference>
<protein>
    <submittedName>
        <fullName evidence="1">Uncharacterized protein</fullName>
    </submittedName>
</protein>
<proteinExistence type="predicted"/>
<accession>A0A6G6AT51</accession>